<accession>X1SK96</accession>
<sequence>MDKTNEALEETGTKTEVLKKFLDKREAFFDRPEKLVCFLLGVLFGKIESIHFGVFNTHHL</sequence>
<name>X1SK96_9ZZZZ</name>
<evidence type="ECO:0000313" key="1">
    <source>
        <dbReference type="EMBL" id="GAI93383.1"/>
    </source>
</evidence>
<comment type="caution">
    <text evidence="1">The sequence shown here is derived from an EMBL/GenBank/DDBJ whole genome shotgun (WGS) entry which is preliminary data.</text>
</comment>
<reference evidence="1" key="1">
    <citation type="journal article" date="2014" name="Front. Microbiol.">
        <title>High frequency of phylogenetically diverse reductive dehalogenase-homologous genes in deep subseafloor sedimentary metagenomes.</title>
        <authorList>
            <person name="Kawai M."/>
            <person name="Futagami T."/>
            <person name="Toyoda A."/>
            <person name="Takaki Y."/>
            <person name="Nishi S."/>
            <person name="Hori S."/>
            <person name="Arai W."/>
            <person name="Tsubouchi T."/>
            <person name="Morono Y."/>
            <person name="Uchiyama I."/>
            <person name="Ito T."/>
            <person name="Fujiyama A."/>
            <person name="Inagaki F."/>
            <person name="Takami H."/>
        </authorList>
    </citation>
    <scope>NUCLEOTIDE SEQUENCE</scope>
    <source>
        <strain evidence="1">Expedition CK06-06</strain>
    </source>
</reference>
<gene>
    <name evidence="1" type="ORF">S12H4_38580</name>
</gene>
<dbReference type="EMBL" id="BARW01023239">
    <property type="protein sequence ID" value="GAI93383.1"/>
    <property type="molecule type" value="Genomic_DNA"/>
</dbReference>
<organism evidence="1">
    <name type="scientific">marine sediment metagenome</name>
    <dbReference type="NCBI Taxonomy" id="412755"/>
    <lineage>
        <taxon>unclassified sequences</taxon>
        <taxon>metagenomes</taxon>
        <taxon>ecological metagenomes</taxon>
    </lineage>
</organism>
<protein>
    <submittedName>
        <fullName evidence="1">Uncharacterized protein</fullName>
    </submittedName>
</protein>
<dbReference type="AlphaFoldDB" id="X1SK96"/>
<proteinExistence type="predicted"/>